<dbReference type="InterPro" id="IPR012788">
    <property type="entry name" value="Decarb_PcaC"/>
</dbReference>
<dbReference type="PANTHER" id="PTHR33570:SF2">
    <property type="entry name" value="CARBOXYMUCONOLACTONE DECARBOXYLASE-LIKE DOMAIN-CONTAINING PROTEIN"/>
    <property type="match status" value="1"/>
</dbReference>
<gene>
    <name evidence="2" type="primary">pcaC</name>
    <name evidence="2" type="ORF">HH303_13405</name>
</gene>
<protein>
    <submittedName>
        <fullName evidence="2">4-carboxymuconolactone decarboxylase</fullName>
        <ecNumber evidence="2">4.1.1.44</ecNumber>
    </submittedName>
</protein>
<dbReference type="InterPro" id="IPR029032">
    <property type="entry name" value="AhpD-like"/>
</dbReference>
<reference evidence="2 3" key="1">
    <citation type="submission" date="2020-04" db="EMBL/GenBank/DDBJ databases">
        <title>Rhodospirillaceae bacterium KN72 isolated from deep sea.</title>
        <authorList>
            <person name="Zhang D.-C."/>
        </authorList>
    </citation>
    <scope>NUCLEOTIDE SEQUENCE [LARGE SCALE GENOMIC DNA]</scope>
    <source>
        <strain evidence="2 3">KN72</strain>
    </source>
</reference>
<evidence type="ECO:0000313" key="2">
    <source>
        <dbReference type="EMBL" id="NMM45485.1"/>
    </source>
</evidence>
<sequence>MDARSPSPRYTDGMMVRRKVLGNAHVDRASAAATEFDQPFQTFITEGAWGSVWSRPDLTHRERSMITIALLAALGHDEELAMHIRATRNTGATPSDIREALMHVAVYAGVPAANSALKTAKTVLAEMAEAGTDGVESTGAKQEESK</sequence>
<proteinExistence type="predicted"/>
<keyword evidence="2" id="KW-0456">Lyase</keyword>
<feature type="domain" description="Carboxymuconolactone decarboxylase-like" evidence="1">
    <location>
        <begin position="40"/>
        <end position="121"/>
    </location>
</feature>
<dbReference type="EMBL" id="JABBNT010000004">
    <property type="protein sequence ID" value="NMM45485.1"/>
    <property type="molecule type" value="Genomic_DNA"/>
</dbReference>
<keyword evidence="3" id="KW-1185">Reference proteome</keyword>
<organism evidence="2 3">
    <name type="scientific">Pacificispira spongiicola</name>
    <dbReference type="NCBI Taxonomy" id="2729598"/>
    <lineage>
        <taxon>Bacteria</taxon>
        <taxon>Pseudomonadati</taxon>
        <taxon>Pseudomonadota</taxon>
        <taxon>Alphaproteobacteria</taxon>
        <taxon>Rhodospirillales</taxon>
        <taxon>Rhodospirillaceae</taxon>
        <taxon>Pacificispira</taxon>
    </lineage>
</organism>
<dbReference type="Gene3D" id="1.20.1290.10">
    <property type="entry name" value="AhpD-like"/>
    <property type="match status" value="1"/>
</dbReference>
<dbReference type="InterPro" id="IPR003779">
    <property type="entry name" value="CMD-like"/>
</dbReference>
<dbReference type="GO" id="GO:0047575">
    <property type="term" value="F:4-carboxymuconolactone decarboxylase activity"/>
    <property type="evidence" value="ECO:0007669"/>
    <property type="project" value="UniProtKB-EC"/>
</dbReference>
<name>A0A7Y0HF67_9PROT</name>
<dbReference type="InterPro" id="IPR052512">
    <property type="entry name" value="4CMD/NDH-1_regulator"/>
</dbReference>
<dbReference type="NCBIfam" id="TIGR02425">
    <property type="entry name" value="decarb_PcaC"/>
    <property type="match status" value="1"/>
</dbReference>
<dbReference type="GO" id="GO:0051920">
    <property type="term" value="F:peroxiredoxin activity"/>
    <property type="evidence" value="ECO:0007669"/>
    <property type="project" value="InterPro"/>
</dbReference>
<dbReference type="Pfam" id="PF02627">
    <property type="entry name" value="CMD"/>
    <property type="match status" value="1"/>
</dbReference>
<dbReference type="PANTHER" id="PTHR33570">
    <property type="entry name" value="4-CARBOXYMUCONOLACTONE DECARBOXYLASE FAMILY PROTEIN"/>
    <property type="match status" value="1"/>
</dbReference>
<evidence type="ECO:0000313" key="3">
    <source>
        <dbReference type="Proteomes" id="UP000539372"/>
    </source>
</evidence>
<dbReference type="Proteomes" id="UP000539372">
    <property type="component" value="Unassembled WGS sequence"/>
</dbReference>
<comment type="caution">
    <text evidence="2">The sequence shown here is derived from an EMBL/GenBank/DDBJ whole genome shotgun (WGS) entry which is preliminary data.</text>
</comment>
<dbReference type="RefSeq" id="WP_169625882.1">
    <property type="nucleotide sequence ID" value="NZ_JABBNT010000004.1"/>
</dbReference>
<dbReference type="SUPFAM" id="SSF69118">
    <property type="entry name" value="AhpD-like"/>
    <property type="match status" value="1"/>
</dbReference>
<dbReference type="EC" id="4.1.1.44" evidence="2"/>
<evidence type="ECO:0000259" key="1">
    <source>
        <dbReference type="Pfam" id="PF02627"/>
    </source>
</evidence>
<dbReference type="AlphaFoldDB" id="A0A7Y0HF67"/>
<accession>A0A7Y0HF67</accession>